<reference evidence="3" key="1">
    <citation type="journal article" date="2017" name="Nat. Commun.">
        <title>The asparagus genome sheds light on the origin and evolution of a young Y chromosome.</title>
        <authorList>
            <person name="Harkess A."/>
            <person name="Zhou J."/>
            <person name="Xu C."/>
            <person name="Bowers J.E."/>
            <person name="Van der Hulst R."/>
            <person name="Ayyampalayam S."/>
            <person name="Mercati F."/>
            <person name="Riccardi P."/>
            <person name="McKain M.R."/>
            <person name="Kakrana A."/>
            <person name="Tang H."/>
            <person name="Ray J."/>
            <person name="Groenendijk J."/>
            <person name="Arikit S."/>
            <person name="Mathioni S.M."/>
            <person name="Nakano M."/>
            <person name="Shan H."/>
            <person name="Telgmann-Rauber A."/>
            <person name="Kanno A."/>
            <person name="Yue Z."/>
            <person name="Chen H."/>
            <person name="Li W."/>
            <person name="Chen Y."/>
            <person name="Xu X."/>
            <person name="Zhang Y."/>
            <person name="Luo S."/>
            <person name="Chen H."/>
            <person name="Gao J."/>
            <person name="Mao Z."/>
            <person name="Pires J.C."/>
            <person name="Luo M."/>
            <person name="Kudrna D."/>
            <person name="Wing R.A."/>
            <person name="Meyers B.C."/>
            <person name="Yi K."/>
            <person name="Kong H."/>
            <person name="Lavrijsen P."/>
            <person name="Sunseri F."/>
            <person name="Falavigna A."/>
            <person name="Ye Y."/>
            <person name="Leebens-Mack J.H."/>
            <person name="Chen G."/>
        </authorList>
    </citation>
    <scope>NUCLEOTIDE SEQUENCE [LARGE SCALE GENOMIC DNA]</scope>
    <source>
        <strain evidence="3">cv. DH0086</strain>
    </source>
</reference>
<organism evidence="2 3">
    <name type="scientific">Asparagus officinalis</name>
    <name type="common">Garden asparagus</name>
    <dbReference type="NCBI Taxonomy" id="4686"/>
    <lineage>
        <taxon>Eukaryota</taxon>
        <taxon>Viridiplantae</taxon>
        <taxon>Streptophyta</taxon>
        <taxon>Embryophyta</taxon>
        <taxon>Tracheophyta</taxon>
        <taxon>Spermatophyta</taxon>
        <taxon>Magnoliopsida</taxon>
        <taxon>Liliopsida</taxon>
        <taxon>Asparagales</taxon>
        <taxon>Asparagaceae</taxon>
        <taxon>Asparagoideae</taxon>
        <taxon>Asparagus</taxon>
    </lineage>
</organism>
<dbReference type="Gramene" id="ONK55850">
    <property type="protein sequence ID" value="ONK55850"/>
    <property type="gene ID" value="A4U43_C10F1610"/>
</dbReference>
<feature type="region of interest" description="Disordered" evidence="1">
    <location>
        <begin position="1"/>
        <end position="42"/>
    </location>
</feature>
<evidence type="ECO:0000313" key="2">
    <source>
        <dbReference type="EMBL" id="ONK55850.1"/>
    </source>
</evidence>
<gene>
    <name evidence="2" type="ORF">A4U43_C10F1610</name>
</gene>
<accession>A0A5P1DZU0</accession>
<sequence>MDAASWPALSDSAKASANSSSSSESLKSLSDGSASAPAVRSHKKSDLLLIEVLIDWVLVEIRGDIYPKSGSFLIQSWSFFYPKLGLLLYLHFAGASGIIVPCKI</sequence>
<proteinExistence type="predicted"/>
<dbReference type="EMBL" id="CM007390">
    <property type="protein sequence ID" value="ONK55850.1"/>
    <property type="molecule type" value="Genomic_DNA"/>
</dbReference>
<protein>
    <submittedName>
        <fullName evidence="2">Uncharacterized protein</fullName>
    </submittedName>
</protein>
<dbReference type="AlphaFoldDB" id="A0A5P1DZU0"/>
<dbReference type="Proteomes" id="UP000243459">
    <property type="component" value="Chromosome 10"/>
</dbReference>
<feature type="compositionally biased region" description="Low complexity" evidence="1">
    <location>
        <begin position="8"/>
        <end position="36"/>
    </location>
</feature>
<keyword evidence="3" id="KW-1185">Reference proteome</keyword>
<evidence type="ECO:0000256" key="1">
    <source>
        <dbReference type="SAM" id="MobiDB-lite"/>
    </source>
</evidence>
<evidence type="ECO:0000313" key="3">
    <source>
        <dbReference type="Proteomes" id="UP000243459"/>
    </source>
</evidence>
<name>A0A5P1DZU0_ASPOF</name>